<accession>A0AC60QGL8</accession>
<evidence type="ECO:0000313" key="2">
    <source>
        <dbReference type="Proteomes" id="UP000805193"/>
    </source>
</evidence>
<comment type="caution">
    <text evidence="1">The sequence shown here is derived from an EMBL/GenBank/DDBJ whole genome shotgun (WGS) entry which is preliminary data.</text>
</comment>
<name>A0AC60QGL8_IXOPE</name>
<feature type="non-terminal residue" evidence="1">
    <location>
        <position position="1"/>
    </location>
</feature>
<protein>
    <submittedName>
        <fullName evidence="1">Uncharacterized protein</fullName>
    </submittedName>
</protein>
<reference evidence="1 2" key="1">
    <citation type="journal article" date="2020" name="Cell">
        <title>Large-Scale Comparative Analyses of Tick Genomes Elucidate Their Genetic Diversity and Vector Capacities.</title>
        <authorList>
            <consortium name="Tick Genome and Microbiome Consortium (TIGMIC)"/>
            <person name="Jia N."/>
            <person name="Wang J."/>
            <person name="Shi W."/>
            <person name="Du L."/>
            <person name="Sun Y."/>
            <person name="Zhan W."/>
            <person name="Jiang J.F."/>
            <person name="Wang Q."/>
            <person name="Zhang B."/>
            <person name="Ji P."/>
            <person name="Bell-Sakyi L."/>
            <person name="Cui X.M."/>
            <person name="Yuan T.T."/>
            <person name="Jiang B.G."/>
            <person name="Yang W.F."/>
            <person name="Lam T.T."/>
            <person name="Chang Q.C."/>
            <person name="Ding S.J."/>
            <person name="Wang X.J."/>
            <person name="Zhu J.G."/>
            <person name="Ruan X.D."/>
            <person name="Zhao L."/>
            <person name="Wei J.T."/>
            <person name="Ye R.Z."/>
            <person name="Que T.C."/>
            <person name="Du C.H."/>
            <person name="Zhou Y.H."/>
            <person name="Cheng J.X."/>
            <person name="Dai P.F."/>
            <person name="Guo W.B."/>
            <person name="Han X.H."/>
            <person name="Huang E.J."/>
            <person name="Li L.F."/>
            <person name="Wei W."/>
            <person name="Gao Y.C."/>
            <person name="Liu J.Z."/>
            <person name="Shao H.Z."/>
            <person name="Wang X."/>
            <person name="Wang C.C."/>
            <person name="Yang T.C."/>
            <person name="Huo Q.B."/>
            <person name="Li W."/>
            <person name="Chen H.Y."/>
            <person name="Chen S.E."/>
            <person name="Zhou L.G."/>
            <person name="Ni X.B."/>
            <person name="Tian J.H."/>
            <person name="Sheng Y."/>
            <person name="Liu T."/>
            <person name="Pan Y.S."/>
            <person name="Xia L.Y."/>
            <person name="Li J."/>
            <person name="Zhao F."/>
            <person name="Cao W.C."/>
        </authorList>
    </citation>
    <scope>NUCLEOTIDE SEQUENCE [LARGE SCALE GENOMIC DNA]</scope>
    <source>
        <strain evidence="1">Iper-2018</strain>
    </source>
</reference>
<sequence>NAPLQRFRGNDGAESSTASGICNTCNSKADLLHLMWSCPLYDVPTQRALDLITSAPAPVFLNAWACPDTTISPEHALELFGAFLNFTRDPTAPPVRGTGFFGLQPRGHGLPLT</sequence>
<dbReference type="EMBL" id="JABSTQ010009064">
    <property type="protein sequence ID" value="KAG0433374.1"/>
    <property type="molecule type" value="Genomic_DNA"/>
</dbReference>
<feature type="non-terminal residue" evidence="1">
    <location>
        <position position="113"/>
    </location>
</feature>
<proteinExistence type="predicted"/>
<organism evidence="1 2">
    <name type="scientific">Ixodes persulcatus</name>
    <name type="common">Taiga tick</name>
    <dbReference type="NCBI Taxonomy" id="34615"/>
    <lineage>
        <taxon>Eukaryota</taxon>
        <taxon>Metazoa</taxon>
        <taxon>Ecdysozoa</taxon>
        <taxon>Arthropoda</taxon>
        <taxon>Chelicerata</taxon>
        <taxon>Arachnida</taxon>
        <taxon>Acari</taxon>
        <taxon>Parasitiformes</taxon>
        <taxon>Ixodida</taxon>
        <taxon>Ixodoidea</taxon>
        <taxon>Ixodidae</taxon>
        <taxon>Ixodinae</taxon>
        <taxon>Ixodes</taxon>
    </lineage>
</organism>
<evidence type="ECO:0000313" key="1">
    <source>
        <dbReference type="EMBL" id="KAG0433374.1"/>
    </source>
</evidence>
<keyword evidence="2" id="KW-1185">Reference proteome</keyword>
<dbReference type="Proteomes" id="UP000805193">
    <property type="component" value="Unassembled WGS sequence"/>
</dbReference>
<gene>
    <name evidence="1" type="ORF">HPB47_019970</name>
</gene>